<feature type="transmembrane region" description="Helical" evidence="5">
    <location>
        <begin position="67"/>
        <end position="85"/>
    </location>
</feature>
<feature type="transmembrane region" description="Helical" evidence="5">
    <location>
        <begin position="165"/>
        <end position="183"/>
    </location>
</feature>
<evidence type="ECO:0000256" key="1">
    <source>
        <dbReference type="ARBA" id="ARBA00004141"/>
    </source>
</evidence>
<dbReference type="Pfam" id="PF07690">
    <property type="entry name" value="MFS_1"/>
    <property type="match status" value="1"/>
</dbReference>
<evidence type="ECO:0000256" key="2">
    <source>
        <dbReference type="ARBA" id="ARBA00022692"/>
    </source>
</evidence>
<evidence type="ECO:0000256" key="5">
    <source>
        <dbReference type="SAM" id="Phobius"/>
    </source>
</evidence>
<dbReference type="InParanoid" id="A0A316VFP4"/>
<feature type="transmembrane region" description="Helical" evidence="5">
    <location>
        <begin position="91"/>
        <end position="112"/>
    </location>
</feature>
<feature type="non-terminal residue" evidence="6">
    <location>
        <position position="1"/>
    </location>
</feature>
<reference evidence="6 7" key="1">
    <citation type="journal article" date="2018" name="Mol. Biol. Evol.">
        <title>Broad Genomic Sampling Reveals a Smut Pathogenic Ancestry of the Fungal Clade Ustilaginomycotina.</title>
        <authorList>
            <person name="Kijpornyongpan T."/>
            <person name="Mondo S.J."/>
            <person name="Barry K."/>
            <person name="Sandor L."/>
            <person name="Lee J."/>
            <person name="Lipzen A."/>
            <person name="Pangilinan J."/>
            <person name="LaButti K."/>
            <person name="Hainaut M."/>
            <person name="Henrissat B."/>
            <person name="Grigoriev I.V."/>
            <person name="Spatafora J.W."/>
            <person name="Aime M.C."/>
        </authorList>
    </citation>
    <scope>NUCLEOTIDE SEQUENCE [LARGE SCALE GENOMIC DNA]</scope>
    <source>
        <strain evidence="6 7">MCA 3882</strain>
    </source>
</reference>
<dbReference type="Proteomes" id="UP000245771">
    <property type="component" value="Unassembled WGS sequence"/>
</dbReference>
<accession>A0A316VFP4</accession>
<name>A0A316VFP4_9BASI</name>
<proteinExistence type="predicted"/>
<dbReference type="PANTHER" id="PTHR23294:SF19">
    <property type="entry name" value="DUF895 DOMAIN MEMBRANE PROTEIN-RELATED"/>
    <property type="match status" value="1"/>
</dbReference>
<dbReference type="GO" id="GO:0016020">
    <property type="term" value="C:membrane"/>
    <property type="evidence" value="ECO:0007669"/>
    <property type="project" value="UniProtKB-SubCell"/>
</dbReference>
<feature type="transmembrane region" description="Helical" evidence="5">
    <location>
        <begin position="298"/>
        <end position="319"/>
    </location>
</feature>
<dbReference type="InterPro" id="IPR051617">
    <property type="entry name" value="UNC-93-like_regulator"/>
</dbReference>
<keyword evidence="4 5" id="KW-0472">Membrane</keyword>
<dbReference type="EMBL" id="KZ819602">
    <property type="protein sequence ID" value="PWN36439.1"/>
    <property type="molecule type" value="Genomic_DNA"/>
</dbReference>
<dbReference type="Gene3D" id="1.20.1250.20">
    <property type="entry name" value="MFS general substrate transporter like domains"/>
    <property type="match status" value="1"/>
</dbReference>
<feature type="non-terminal residue" evidence="6">
    <location>
        <position position="394"/>
    </location>
</feature>
<comment type="subcellular location">
    <subcellularLocation>
        <location evidence="1">Membrane</location>
        <topology evidence="1">Multi-pass membrane protein</topology>
    </subcellularLocation>
</comment>
<dbReference type="InterPro" id="IPR036259">
    <property type="entry name" value="MFS_trans_sf"/>
</dbReference>
<evidence type="ECO:0000256" key="4">
    <source>
        <dbReference type="ARBA" id="ARBA00023136"/>
    </source>
</evidence>
<feature type="transmembrane region" description="Helical" evidence="5">
    <location>
        <begin position="7"/>
        <end position="24"/>
    </location>
</feature>
<gene>
    <name evidence="6" type="ORF">FA14DRAFT_111102</name>
</gene>
<keyword evidence="2 5" id="KW-0812">Transmembrane</keyword>
<evidence type="ECO:0000313" key="6">
    <source>
        <dbReference type="EMBL" id="PWN36439.1"/>
    </source>
</evidence>
<dbReference type="AlphaFoldDB" id="A0A316VFP4"/>
<dbReference type="OrthoDB" id="196103at2759"/>
<feature type="transmembrane region" description="Helical" evidence="5">
    <location>
        <begin position="225"/>
        <end position="245"/>
    </location>
</feature>
<dbReference type="GeneID" id="37017712"/>
<dbReference type="SUPFAM" id="SSF103473">
    <property type="entry name" value="MFS general substrate transporter"/>
    <property type="match status" value="1"/>
</dbReference>
<organism evidence="6 7">
    <name type="scientific">Meira miltonrushii</name>
    <dbReference type="NCBI Taxonomy" id="1280837"/>
    <lineage>
        <taxon>Eukaryota</taxon>
        <taxon>Fungi</taxon>
        <taxon>Dikarya</taxon>
        <taxon>Basidiomycota</taxon>
        <taxon>Ustilaginomycotina</taxon>
        <taxon>Exobasidiomycetes</taxon>
        <taxon>Exobasidiales</taxon>
        <taxon>Brachybasidiaceae</taxon>
        <taxon>Meira</taxon>
    </lineage>
</organism>
<protein>
    <recommendedName>
        <fullName evidence="8">MFS general substrate transporter</fullName>
    </recommendedName>
</protein>
<dbReference type="PANTHER" id="PTHR23294">
    <property type="entry name" value="ET TRANSLATION PRODUCT-RELATED"/>
    <property type="match status" value="1"/>
</dbReference>
<sequence length="394" mass="43227">RSVISQIFLVYCIAFCTIGTFNALQNLGGAGQEKPYIANAATAINFALLGCICFLGGPLVNRFDVRTSLAIGTIGDPIFAAGLIVSSKYGITTFLLVAAVIRGLSTGLFWAAEGFVINAYPKSYQRARCITGWVAAKELGSLISSAINLGISVKDNKKGTISYTVYYITIGIMCFALPCSLLLSPTNKVYHKDGQRVDIDNELAEKRPLKSEYTDLWKKLCTKEVLLMLPLACYAYFYFSSMHTYVGKHFTVRSRALLAFCTAISAILGSAITALFCDSRYGTRSNLSKLPQKRRYSTIFVLLLSAISWAYFGWAIFSIRSHRKPIDWSPSASTFLKYGMAPLLLAFSMQALQSQLYWTASSYSTSLRDIALLTSIIRGTESLAQSIAYGINAS</sequence>
<dbReference type="GO" id="GO:0022857">
    <property type="term" value="F:transmembrane transporter activity"/>
    <property type="evidence" value="ECO:0007669"/>
    <property type="project" value="InterPro"/>
</dbReference>
<dbReference type="InterPro" id="IPR011701">
    <property type="entry name" value="MFS"/>
</dbReference>
<dbReference type="RefSeq" id="XP_025356741.1">
    <property type="nucleotide sequence ID" value="XM_025495931.1"/>
</dbReference>
<evidence type="ECO:0000256" key="3">
    <source>
        <dbReference type="ARBA" id="ARBA00022989"/>
    </source>
</evidence>
<keyword evidence="3 5" id="KW-1133">Transmembrane helix</keyword>
<feature type="transmembrane region" description="Helical" evidence="5">
    <location>
        <begin position="257"/>
        <end position="277"/>
    </location>
</feature>
<feature type="transmembrane region" description="Helical" evidence="5">
    <location>
        <begin position="36"/>
        <end position="55"/>
    </location>
</feature>
<evidence type="ECO:0000313" key="7">
    <source>
        <dbReference type="Proteomes" id="UP000245771"/>
    </source>
</evidence>
<evidence type="ECO:0008006" key="8">
    <source>
        <dbReference type="Google" id="ProtNLM"/>
    </source>
</evidence>
<keyword evidence="7" id="KW-1185">Reference proteome</keyword>